<dbReference type="HOGENOM" id="CLU_401884_0_0_1"/>
<sequence length="685" mass="74664">MILGMRNKRATLKSARLAPSRALTGRVGSTSNNSTFSSGGLFSHRKNVIITYSKSKPVQIKSKGQHFLTPDTPQLLTSEEPKTSGKKSSVEPEKLNLKSNADSLQKSVLLHHEGTYNITTSPASFESTKNPPTPQLVLRNISNIPIDKTVGRVCTPGRDSTERRLIPSSHDPANSNSRKRPKRHGKKTKTANTIVRKPSHDMTKKTKMVISEDLTSYSPKTMSLCTIRGSRYPSYNKDSHMLSAKSMSLEGTRDRFGSGMTYSSVDKKDEDAVESLSDDTIVPFTTSTTRGENTSRESMKGRTTSVISKVDEMAVNTLEDAAPTPSVSNGEPVPRSNNEKELMDRRGASVFARADNKIPEEKGDTTLLSSLSSGRIEEADEGSVEKVNRSADVSEEVVTQQRIVGAKLLPSSISFKEMNIGTDEHGIGEKPRVAKKKKKRAAIVYKVKSQIKAKRETSASSSEQDVRSSSGACLEASLQDMEGGDSLRRERNRVAKGKMLNNRKSMTGLVSKSVSLNASALSTKMKINGEHSGIIRSRDDCTTGTRSDSQLKNRGENNIKNKSSDVSSTNDAPSRIKKAKTKTKQRAAVSRKSDPEFDVCHQSYKPVDPRPSAISLETSGGSERSWTENIKTSTPVDGKVPAAQGDAFKLSPILPEIQPNQPPGNGMRVNPPARPKKVGAFPKTY</sequence>
<feature type="region of interest" description="Disordered" evidence="1">
    <location>
        <begin position="149"/>
        <end position="191"/>
    </location>
</feature>
<protein>
    <submittedName>
        <fullName evidence="2">Uncharacterized protein</fullName>
    </submittedName>
</protein>
<feature type="compositionally biased region" description="Polar residues" evidence="1">
    <location>
        <begin position="615"/>
        <end position="635"/>
    </location>
</feature>
<dbReference type="AlphaFoldDB" id="A7STG3"/>
<feature type="region of interest" description="Disordered" evidence="1">
    <location>
        <begin position="320"/>
        <end position="341"/>
    </location>
</feature>
<evidence type="ECO:0000313" key="2">
    <source>
        <dbReference type="EMBL" id="EDO33001.1"/>
    </source>
</evidence>
<proteinExistence type="predicted"/>
<reference evidence="2 3" key="1">
    <citation type="journal article" date="2007" name="Science">
        <title>Sea anemone genome reveals ancestral eumetazoan gene repertoire and genomic organization.</title>
        <authorList>
            <person name="Putnam N.H."/>
            <person name="Srivastava M."/>
            <person name="Hellsten U."/>
            <person name="Dirks B."/>
            <person name="Chapman J."/>
            <person name="Salamov A."/>
            <person name="Terry A."/>
            <person name="Shapiro H."/>
            <person name="Lindquist E."/>
            <person name="Kapitonov V.V."/>
            <person name="Jurka J."/>
            <person name="Genikhovich G."/>
            <person name="Grigoriev I.V."/>
            <person name="Lucas S.M."/>
            <person name="Steele R.E."/>
            <person name="Finnerty J.R."/>
            <person name="Technau U."/>
            <person name="Martindale M.Q."/>
            <person name="Rokhsar D.S."/>
        </authorList>
    </citation>
    <scope>NUCLEOTIDE SEQUENCE [LARGE SCALE GENOMIC DNA]</scope>
    <source>
        <strain evidence="3">CH2 X CH6</strain>
    </source>
</reference>
<feature type="region of interest" description="Disordered" evidence="1">
    <location>
        <begin position="529"/>
        <end position="640"/>
    </location>
</feature>
<feature type="region of interest" description="Disordered" evidence="1">
    <location>
        <begin position="654"/>
        <end position="685"/>
    </location>
</feature>
<feature type="compositionally biased region" description="Basic and acidic residues" evidence="1">
    <location>
        <begin position="79"/>
        <end position="96"/>
    </location>
</feature>
<gene>
    <name evidence="2" type="ORF">NEMVEDRAFT_v1g217242</name>
</gene>
<feature type="region of interest" description="Disordered" evidence="1">
    <location>
        <begin position="453"/>
        <end position="489"/>
    </location>
</feature>
<evidence type="ECO:0000256" key="1">
    <source>
        <dbReference type="SAM" id="MobiDB-lite"/>
    </source>
</evidence>
<dbReference type="Proteomes" id="UP000001593">
    <property type="component" value="Unassembled WGS sequence"/>
</dbReference>
<feature type="compositionally biased region" description="Basic and acidic residues" evidence="1">
    <location>
        <begin position="549"/>
        <end position="563"/>
    </location>
</feature>
<feature type="region of interest" description="Disordered" evidence="1">
    <location>
        <begin position="60"/>
        <end position="98"/>
    </location>
</feature>
<accession>A7STG3</accession>
<organism evidence="2 3">
    <name type="scientific">Nematostella vectensis</name>
    <name type="common">Starlet sea anemone</name>
    <dbReference type="NCBI Taxonomy" id="45351"/>
    <lineage>
        <taxon>Eukaryota</taxon>
        <taxon>Metazoa</taxon>
        <taxon>Cnidaria</taxon>
        <taxon>Anthozoa</taxon>
        <taxon>Hexacorallia</taxon>
        <taxon>Actiniaria</taxon>
        <taxon>Edwardsiidae</taxon>
        <taxon>Nematostella</taxon>
    </lineage>
</organism>
<dbReference type="InParanoid" id="A7STG3"/>
<feature type="compositionally biased region" description="Polar residues" evidence="1">
    <location>
        <begin position="283"/>
        <end position="292"/>
    </location>
</feature>
<feature type="compositionally biased region" description="Basic residues" evidence="1">
    <location>
        <begin position="177"/>
        <end position="189"/>
    </location>
</feature>
<dbReference type="EMBL" id="DS469795">
    <property type="protein sequence ID" value="EDO33001.1"/>
    <property type="molecule type" value="Genomic_DNA"/>
</dbReference>
<keyword evidence="3" id="KW-1185">Reference proteome</keyword>
<feature type="compositionally biased region" description="Basic residues" evidence="1">
    <location>
        <begin position="575"/>
        <end position="585"/>
    </location>
</feature>
<name>A7STG3_NEMVE</name>
<feature type="region of interest" description="Disordered" evidence="1">
    <location>
        <begin position="283"/>
        <end position="303"/>
    </location>
</feature>
<evidence type="ECO:0000313" key="3">
    <source>
        <dbReference type="Proteomes" id="UP000001593"/>
    </source>
</evidence>
<feature type="compositionally biased region" description="Polar residues" evidence="1">
    <location>
        <begin position="458"/>
        <end position="471"/>
    </location>
</feature>